<accession>G6YMD3</accession>
<dbReference type="Proteomes" id="UP000002949">
    <property type="component" value="Unassembled WGS sequence"/>
</dbReference>
<keyword evidence="3" id="KW-1185">Reference proteome</keyword>
<evidence type="ECO:0000313" key="2">
    <source>
        <dbReference type="EMBL" id="EHH02141.1"/>
    </source>
</evidence>
<dbReference type="AlphaFoldDB" id="G6YMD3"/>
<feature type="coiled-coil region" evidence="1">
    <location>
        <begin position="1"/>
        <end position="28"/>
    </location>
</feature>
<reference evidence="2 3" key="1">
    <citation type="journal article" date="2012" name="J. Bacteriol.">
        <title>Draft Genome Sequence of Plant Growth-Promoting Rhizobium Mesorhizobium amorphae, Isolated from Zinc-Lead Mine Tailings.</title>
        <authorList>
            <person name="Hao X."/>
            <person name="Lin Y."/>
            <person name="Johnstone L."/>
            <person name="Baltrus D.A."/>
            <person name="Miller S.J."/>
            <person name="Wei G."/>
            <person name="Rensing C."/>
        </authorList>
    </citation>
    <scope>NUCLEOTIDE SEQUENCE [LARGE SCALE GENOMIC DNA]</scope>
    <source>
        <strain evidence="2 3">CCNWGS0123</strain>
    </source>
</reference>
<keyword evidence="1" id="KW-0175">Coiled coil</keyword>
<protein>
    <submittedName>
        <fullName evidence="2">Transposase, IS4 family protein</fullName>
    </submittedName>
</protein>
<dbReference type="PATRIC" id="fig|1082933.3.peg.6964"/>
<name>G6YMD3_9HYPH</name>
<dbReference type="EMBL" id="AGSN01000271">
    <property type="protein sequence ID" value="EHH02141.1"/>
    <property type="molecule type" value="Genomic_DNA"/>
</dbReference>
<dbReference type="KEGG" id="mamo:A6B35_31210"/>
<organism evidence="2 3">
    <name type="scientific">Mesorhizobium amorphae CCNWGS0123</name>
    <dbReference type="NCBI Taxonomy" id="1082933"/>
    <lineage>
        <taxon>Bacteria</taxon>
        <taxon>Pseudomonadati</taxon>
        <taxon>Pseudomonadota</taxon>
        <taxon>Alphaproteobacteria</taxon>
        <taxon>Hyphomicrobiales</taxon>
        <taxon>Phyllobacteriaceae</taxon>
        <taxon>Mesorhizobium</taxon>
    </lineage>
</organism>
<dbReference type="OrthoDB" id="8257391at2"/>
<gene>
    <name evidence="2" type="ORF">MEA186_35944</name>
</gene>
<evidence type="ECO:0000256" key="1">
    <source>
        <dbReference type="SAM" id="Coils"/>
    </source>
</evidence>
<dbReference type="RefSeq" id="WP_006206967.1">
    <property type="nucleotide sequence ID" value="NZ_AGSN01000271.1"/>
</dbReference>
<evidence type="ECO:0000313" key="3">
    <source>
        <dbReference type="Proteomes" id="UP000002949"/>
    </source>
</evidence>
<dbReference type="eggNOG" id="COG5421">
    <property type="taxonomic scope" value="Bacteria"/>
</dbReference>
<sequence>MTKLGLRLNEAKTSLKDAEAEKDKADHQAIVEGPQKQLKKGDKALIGNKAHRRYLKSVARDAFEIDLAKLAQEARYAAAGHG</sequence>
<proteinExistence type="predicted"/>